<dbReference type="AlphaFoldDB" id="A0A7S3QA18"/>
<evidence type="ECO:0000256" key="14">
    <source>
        <dbReference type="SAM" id="Phobius"/>
    </source>
</evidence>
<evidence type="ECO:0000256" key="11">
    <source>
        <dbReference type="ARBA" id="ARBA00023214"/>
    </source>
</evidence>
<comment type="subcellular location">
    <subcellularLocation>
        <location evidence="1">Cell membrane</location>
        <topology evidence="1">Multi-pass membrane protein</topology>
    </subcellularLocation>
</comment>
<feature type="region of interest" description="Disordered" evidence="13">
    <location>
        <begin position="687"/>
        <end position="729"/>
    </location>
</feature>
<dbReference type="PANTHER" id="PTHR12424:SF19">
    <property type="entry name" value="INTEGRASE ZINC-BINDING DOMAIN-CONTAINING PROTEIN"/>
    <property type="match status" value="1"/>
</dbReference>
<dbReference type="EMBL" id="HBIO01020406">
    <property type="protein sequence ID" value="CAE0470856.1"/>
    <property type="molecule type" value="Transcribed_RNA"/>
</dbReference>
<dbReference type="PANTHER" id="PTHR12424">
    <property type="entry name" value="TWEETY-RELATED"/>
    <property type="match status" value="1"/>
</dbReference>
<feature type="compositionally biased region" description="Polar residues" evidence="13">
    <location>
        <begin position="719"/>
        <end position="729"/>
    </location>
</feature>
<evidence type="ECO:0000256" key="4">
    <source>
        <dbReference type="ARBA" id="ARBA00022475"/>
    </source>
</evidence>
<name>A0A7S3QA18_9STRA</name>
<keyword evidence="3" id="KW-0813">Transport</keyword>
<protein>
    <submittedName>
        <fullName evidence="15">Uncharacterized protein</fullName>
    </submittedName>
</protein>
<keyword evidence="11" id="KW-0868">Chloride</keyword>
<comment type="similarity">
    <text evidence="2">Belongs to the tweety family.</text>
</comment>
<evidence type="ECO:0000256" key="10">
    <source>
        <dbReference type="ARBA" id="ARBA00023180"/>
    </source>
</evidence>
<keyword evidence="7" id="KW-0406">Ion transport</keyword>
<keyword evidence="6 14" id="KW-1133">Transmembrane helix</keyword>
<feature type="region of interest" description="Disordered" evidence="13">
    <location>
        <begin position="521"/>
        <end position="552"/>
    </location>
</feature>
<evidence type="ECO:0000256" key="9">
    <source>
        <dbReference type="ARBA" id="ARBA00023173"/>
    </source>
</evidence>
<accession>A0A7S3QA18</accession>
<keyword evidence="9" id="KW-0869">Chloride channel</keyword>
<keyword evidence="12" id="KW-0407">Ion channel</keyword>
<dbReference type="GO" id="GO:0005254">
    <property type="term" value="F:chloride channel activity"/>
    <property type="evidence" value="ECO:0007669"/>
    <property type="project" value="UniProtKB-KW"/>
</dbReference>
<keyword evidence="5 14" id="KW-0812">Transmembrane</keyword>
<evidence type="ECO:0000256" key="2">
    <source>
        <dbReference type="ARBA" id="ARBA00009849"/>
    </source>
</evidence>
<keyword evidence="4" id="KW-1003">Cell membrane</keyword>
<sequence>MEEFPSSASFEAPFPITYFNNAPRFGHTVNLAGVITGSEAYRDYVQGISFIGGFILFILVLWIVLLVLFMCCGRTVGILSGRRFLESQKDANAKRQKLYRGLIIFFCFVSVFTGILFLTRVGNHLDDSFTTVRTGITSVADRGRSITEIADLIIKAGEESVPIRDSVVSLIEQGICNSFDGGNGASISIDPIAQEAVKALTMLSDYTKTDFTTLRNQFDTGFVTAEMDVNEIVDRTEGYAKISYYATVVVIFSILLAGGTYLSMVGRKIRMYFLCQTWVIVPVYFIFLVMTAIVTSFIGAALVLNSDACMGSAGNPESFVRDILDGTNTTGFASNPYAREAFDHYILNGCEGTFKGQTDMINIVDNLKSGLEVADDLKVLLDNQITTFEAACGGEAGSLGPVSDAIGGFKYATISFVVIGENALRTAECEPINKIYTDFSHEGVCRNMPDTLYWMFITMMLVLVSGMAIFTLRGALLPSINDDEPDDYYYTATRRNKRRHAKAQDEEDVIDDIEIGADGVPFTYGDERSHDDDESTNYTNRSEVEKTTNTNENQLKLVEESFLEDGFDEEEEQKEKDQAEAEAATPGALCGIDAAEGAAATIQKTWRNKIQNAGDVCGKTDDVDDEVVAVYVPSAEEEVDSNGNDSSVWADLDAVNASMEKYGGNSDENDDDVTAAETVANTVVLGTNLIEVDDQSGGSTTDDLRSASDVQPDGRASGDDSSLEGSSNK</sequence>
<keyword evidence="8 14" id="KW-0472">Membrane</keyword>
<evidence type="ECO:0000256" key="12">
    <source>
        <dbReference type="ARBA" id="ARBA00023303"/>
    </source>
</evidence>
<evidence type="ECO:0000256" key="7">
    <source>
        <dbReference type="ARBA" id="ARBA00023065"/>
    </source>
</evidence>
<gene>
    <name evidence="15" type="ORF">CDEB00056_LOCUS15709</name>
</gene>
<dbReference type="GO" id="GO:0034707">
    <property type="term" value="C:chloride channel complex"/>
    <property type="evidence" value="ECO:0007669"/>
    <property type="project" value="UniProtKB-KW"/>
</dbReference>
<keyword evidence="10" id="KW-0325">Glycoprotein</keyword>
<feature type="compositionally biased region" description="Polar residues" evidence="13">
    <location>
        <begin position="536"/>
        <end position="552"/>
    </location>
</feature>
<evidence type="ECO:0000256" key="13">
    <source>
        <dbReference type="SAM" id="MobiDB-lite"/>
    </source>
</evidence>
<feature type="transmembrane region" description="Helical" evidence="14">
    <location>
        <begin position="98"/>
        <end position="118"/>
    </location>
</feature>
<evidence type="ECO:0000256" key="5">
    <source>
        <dbReference type="ARBA" id="ARBA00022692"/>
    </source>
</evidence>
<feature type="transmembrane region" description="Helical" evidence="14">
    <location>
        <begin position="242"/>
        <end position="265"/>
    </location>
</feature>
<dbReference type="GO" id="GO:0005886">
    <property type="term" value="C:plasma membrane"/>
    <property type="evidence" value="ECO:0007669"/>
    <property type="project" value="UniProtKB-SubCell"/>
</dbReference>
<reference evidence="15" key="1">
    <citation type="submission" date="2021-01" db="EMBL/GenBank/DDBJ databases">
        <authorList>
            <person name="Corre E."/>
            <person name="Pelletier E."/>
            <person name="Niang G."/>
            <person name="Scheremetjew M."/>
            <person name="Finn R."/>
            <person name="Kale V."/>
            <person name="Holt S."/>
            <person name="Cochrane G."/>
            <person name="Meng A."/>
            <person name="Brown T."/>
            <person name="Cohen L."/>
        </authorList>
    </citation>
    <scope>NUCLEOTIDE SEQUENCE</scope>
    <source>
        <strain evidence="15">MM31A-1</strain>
    </source>
</reference>
<feature type="transmembrane region" description="Helical" evidence="14">
    <location>
        <begin position="48"/>
        <end position="77"/>
    </location>
</feature>
<evidence type="ECO:0000256" key="6">
    <source>
        <dbReference type="ARBA" id="ARBA00022989"/>
    </source>
</evidence>
<evidence type="ECO:0000256" key="1">
    <source>
        <dbReference type="ARBA" id="ARBA00004651"/>
    </source>
</evidence>
<feature type="transmembrane region" description="Helical" evidence="14">
    <location>
        <begin position="277"/>
        <end position="304"/>
    </location>
</feature>
<organism evidence="15">
    <name type="scientific">Chaetoceros debilis</name>
    <dbReference type="NCBI Taxonomy" id="122233"/>
    <lineage>
        <taxon>Eukaryota</taxon>
        <taxon>Sar</taxon>
        <taxon>Stramenopiles</taxon>
        <taxon>Ochrophyta</taxon>
        <taxon>Bacillariophyta</taxon>
        <taxon>Coscinodiscophyceae</taxon>
        <taxon>Chaetocerotophycidae</taxon>
        <taxon>Chaetocerotales</taxon>
        <taxon>Chaetocerotaceae</taxon>
        <taxon>Chaetoceros</taxon>
    </lineage>
</organism>
<evidence type="ECO:0000313" key="15">
    <source>
        <dbReference type="EMBL" id="CAE0470856.1"/>
    </source>
</evidence>
<evidence type="ECO:0000256" key="8">
    <source>
        <dbReference type="ARBA" id="ARBA00023136"/>
    </source>
</evidence>
<proteinExistence type="inferred from homology"/>
<evidence type="ECO:0000256" key="3">
    <source>
        <dbReference type="ARBA" id="ARBA00022448"/>
    </source>
</evidence>
<dbReference type="InterPro" id="IPR006990">
    <property type="entry name" value="Tweety"/>
</dbReference>